<sequence length="292" mass="34476">MLEFESINLEKQPAYLQRLSECPQKTSDYSFANIWGWAQEYGLSWAWKDNLVWIKQTKPQVLYWAPVGPWQDINFIEIFNATISEPAIFTRMPEELVRCLKNNLGNNLTIEEERGNWDYLYHTIDLVELKGKRFHKKKNLLNQFRKKYDYTYVHLEYEMIAKALAMQTDWCTWRDCESSDMLAAENRAIEKILKNWRNLKGLVGGAVMVEDSMVAYTVAERLDRDTLLIHFEKGNPEYKGVYQAINQMFLANLTHEFTIANREQDLDDKGLRKAKLSYNPVDFLRKYKVTIS</sequence>
<dbReference type="AlphaFoldDB" id="A0A8J6TQP9"/>
<dbReference type="EMBL" id="JACNIG010000234">
    <property type="protein sequence ID" value="MBC8432593.1"/>
    <property type="molecule type" value="Genomic_DNA"/>
</dbReference>
<feature type="domain" description="Phosphatidylglycerol lysyltransferase C-terminal" evidence="1">
    <location>
        <begin position="23"/>
        <end position="288"/>
    </location>
</feature>
<evidence type="ECO:0000313" key="3">
    <source>
        <dbReference type="Proteomes" id="UP000605201"/>
    </source>
</evidence>
<evidence type="ECO:0000313" key="2">
    <source>
        <dbReference type="EMBL" id="MBC8432593.1"/>
    </source>
</evidence>
<name>A0A8J6TQP9_9BACT</name>
<dbReference type="PANTHER" id="PTHR41373">
    <property type="entry name" value="DUF2156 DOMAIN-CONTAINING PROTEIN"/>
    <property type="match status" value="1"/>
</dbReference>
<organism evidence="2 3">
    <name type="scientific">Candidatus Desulfatibia vada</name>
    <dbReference type="NCBI Taxonomy" id="2841696"/>
    <lineage>
        <taxon>Bacteria</taxon>
        <taxon>Pseudomonadati</taxon>
        <taxon>Thermodesulfobacteriota</taxon>
        <taxon>Desulfobacteria</taxon>
        <taxon>Desulfobacterales</taxon>
        <taxon>Desulfobacterales incertae sedis</taxon>
        <taxon>Candidatus Desulfatibia</taxon>
    </lineage>
</organism>
<accession>A0A8J6TQP9</accession>
<dbReference type="InterPro" id="IPR016732">
    <property type="entry name" value="UCP018688"/>
</dbReference>
<comment type="caution">
    <text evidence="2">The sequence shown here is derived from an EMBL/GenBank/DDBJ whole genome shotgun (WGS) entry which is preliminary data.</text>
</comment>
<dbReference type="InterPro" id="IPR016181">
    <property type="entry name" value="Acyl_CoA_acyltransferase"/>
</dbReference>
<evidence type="ECO:0000259" key="1">
    <source>
        <dbReference type="Pfam" id="PF09924"/>
    </source>
</evidence>
<dbReference type="PIRSF" id="PIRSF018688">
    <property type="entry name" value="UCP018688"/>
    <property type="match status" value="1"/>
</dbReference>
<reference evidence="2 3" key="1">
    <citation type="submission" date="2020-08" db="EMBL/GenBank/DDBJ databases">
        <title>Bridging the membrane lipid divide: bacteria of the FCB group superphylum have the potential to synthesize archaeal ether lipids.</title>
        <authorList>
            <person name="Villanueva L."/>
            <person name="Von Meijenfeldt F.A.B."/>
            <person name="Westbye A.B."/>
            <person name="Yadav S."/>
            <person name="Hopmans E.C."/>
            <person name="Dutilh B.E."/>
            <person name="Sinninghe Damste J.S."/>
        </authorList>
    </citation>
    <scope>NUCLEOTIDE SEQUENCE [LARGE SCALE GENOMIC DNA]</scope>
    <source>
        <strain evidence="2">NIOZ-UU17</strain>
    </source>
</reference>
<proteinExistence type="predicted"/>
<dbReference type="Pfam" id="PF09924">
    <property type="entry name" value="LPG_synthase_C"/>
    <property type="match status" value="1"/>
</dbReference>
<dbReference type="InterPro" id="IPR024320">
    <property type="entry name" value="LPG_synthase_C"/>
</dbReference>
<dbReference type="Proteomes" id="UP000605201">
    <property type="component" value="Unassembled WGS sequence"/>
</dbReference>
<dbReference type="PANTHER" id="PTHR41373:SF1">
    <property type="entry name" value="PHOSPHATIDYLGLYCEROL LYSYLTRANSFERASE C-TERMINAL DOMAIN-CONTAINING PROTEIN"/>
    <property type="match status" value="1"/>
</dbReference>
<gene>
    <name evidence="2" type="ORF">H8D96_11840</name>
</gene>
<protein>
    <submittedName>
        <fullName evidence="2">DUF2156 domain-containing protein</fullName>
    </submittedName>
</protein>
<dbReference type="SUPFAM" id="SSF55729">
    <property type="entry name" value="Acyl-CoA N-acyltransferases (Nat)"/>
    <property type="match status" value="2"/>
</dbReference>
<dbReference type="Gene3D" id="3.40.630.30">
    <property type="match status" value="1"/>
</dbReference>